<organism evidence="1 2">
    <name type="scientific">Smallanthus sonchifolius</name>
    <dbReference type="NCBI Taxonomy" id="185202"/>
    <lineage>
        <taxon>Eukaryota</taxon>
        <taxon>Viridiplantae</taxon>
        <taxon>Streptophyta</taxon>
        <taxon>Embryophyta</taxon>
        <taxon>Tracheophyta</taxon>
        <taxon>Spermatophyta</taxon>
        <taxon>Magnoliopsida</taxon>
        <taxon>eudicotyledons</taxon>
        <taxon>Gunneridae</taxon>
        <taxon>Pentapetalae</taxon>
        <taxon>asterids</taxon>
        <taxon>campanulids</taxon>
        <taxon>Asterales</taxon>
        <taxon>Asteraceae</taxon>
        <taxon>Asteroideae</taxon>
        <taxon>Heliantheae alliance</taxon>
        <taxon>Millerieae</taxon>
        <taxon>Smallanthus</taxon>
    </lineage>
</organism>
<protein>
    <submittedName>
        <fullName evidence="1">Uncharacterized protein</fullName>
    </submittedName>
</protein>
<dbReference type="EMBL" id="CM042029">
    <property type="protein sequence ID" value="KAI3795826.1"/>
    <property type="molecule type" value="Genomic_DNA"/>
</dbReference>
<gene>
    <name evidence="1" type="ORF">L1987_38486</name>
</gene>
<evidence type="ECO:0000313" key="2">
    <source>
        <dbReference type="Proteomes" id="UP001056120"/>
    </source>
</evidence>
<dbReference type="Proteomes" id="UP001056120">
    <property type="component" value="Linkage Group LG12"/>
</dbReference>
<name>A0ACB9HKJ7_9ASTR</name>
<reference evidence="1 2" key="2">
    <citation type="journal article" date="2022" name="Mol. Ecol. Resour.">
        <title>The genomes of chicory, endive, great burdock and yacon provide insights into Asteraceae paleo-polyploidization history and plant inulin production.</title>
        <authorList>
            <person name="Fan W."/>
            <person name="Wang S."/>
            <person name="Wang H."/>
            <person name="Wang A."/>
            <person name="Jiang F."/>
            <person name="Liu H."/>
            <person name="Zhao H."/>
            <person name="Xu D."/>
            <person name="Zhang Y."/>
        </authorList>
    </citation>
    <scope>NUCLEOTIDE SEQUENCE [LARGE SCALE GENOMIC DNA]</scope>
    <source>
        <strain evidence="2">cv. Yunnan</strain>
        <tissue evidence="1">Leaves</tissue>
    </source>
</reference>
<keyword evidence="2" id="KW-1185">Reference proteome</keyword>
<evidence type="ECO:0000313" key="1">
    <source>
        <dbReference type="EMBL" id="KAI3795826.1"/>
    </source>
</evidence>
<comment type="caution">
    <text evidence="1">The sequence shown here is derived from an EMBL/GenBank/DDBJ whole genome shotgun (WGS) entry which is preliminary data.</text>
</comment>
<accession>A0ACB9HKJ7</accession>
<proteinExistence type="predicted"/>
<reference evidence="2" key="1">
    <citation type="journal article" date="2022" name="Mol. Ecol. Resour.">
        <title>The genomes of chicory, endive, great burdock and yacon provide insights into Asteraceae palaeo-polyploidization history and plant inulin production.</title>
        <authorList>
            <person name="Fan W."/>
            <person name="Wang S."/>
            <person name="Wang H."/>
            <person name="Wang A."/>
            <person name="Jiang F."/>
            <person name="Liu H."/>
            <person name="Zhao H."/>
            <person name="Xu D."/>
            <person name="Zhang Y."/>
        </authorList>
    </citation>
    <scope>NUCLEOTIDE SEQUENCE [LARGE SCALE GENOMIC DNA]</scope>
    <source>
        <strain evidence="2">cv. Yunnan</strain>
    </source>
</reference>
<sequence>MCRLLRSRRRWKASLAFDSSTNKCGFDAVNVIAFFSMATPFVSMPLVPFVAISDEGFNIFGDLFVNL</sequence>